<accession>A0AAE1P2V5</accession>
<evidence type="ECO:0000256" key="1">
    <source>
        <dbReference type="SAM" id="MobiDB-lite"/>
    </source>
</evidence>
<keyword evidence="3" id="KW-1185">Reference proteome</keyword>
<comment type="caution">
    <text evidence="2">The sequence shown here is derived from an EMBL/GenBank/DDBJ whole genome shotgun (WGS) entry which is preliminary data.</text>
</comment>
<sequence>MSHPYTSTSSQVSTLILQPHLTSSHSPNELFTSSQLSHVTSPQVSICWNLNPVSSSLPFFNSSLPLHPFLNSSLPLHPFLNSSLPLHLLLNSSLPLHLFLNSSLPLHLFLNSSLPLHLFLNSSLPLHLLLNSSLPLHLLLLTSRLLPIFTLPPPNSKKVTSPRLLEGLRLLIKLPIPAGERKAEARWGRWVEVGGVGGVGAARVSVLGRPQPSGAPLLIGSPLPRASDPPGPHACHLGQSLPAITTSARPLWWLRAVPTCPRPAPHTMKPAPPHSAPYAPTQSHIPLNPPHLVRPNTRPDHYTIVPLNPIPCHHHYHSIPVMPNHPRRVLLFLYE</sequence>
<evidence type="ECO:0000313" key="3">
    <source>
        <dbReference type="Proteomes" id="UP001292094"/>
    </source>
</evidence>
<proteinExistence type="predicted"/>
<dbReference type="AlphaFoldDB" id="A0AAE1P2V5"/>
<reference evidence="2" key="1">
    <citation type="submission" date="2023-11" db="EMBL/GenBank/DDBJ databases">
        <title>Genome assemblies of two species of porcelain crab, Petrolisthes cinctipes and Petrolisthes manimaculis (Anomura: Porcellanidae).</title>
        <authorList>
            <person name="Angst P."/>
        </authorList>
    </citation>
    <scope>NUCLEOTIDE SEQUENCE</scope>
    <source>
        <strain evidence="2">PB745_02</strain>
        <tissue evidence="2">Gill</tissue>
    </source>
</reference>
<dbReference type="EMBL" id="JAWZYT010003005">
    <property type="protein sequence ID" value="KAK4300688.1"/>
    <property type="molecule type" value="Genomic_DNA"/>
</dbReference>
<organism evidence="2 3">
    <name type="scientific">Petrolisthes manimaculis</name>
    <dbReference type="NCBI Taxonomy" id="1843537"/>
    <lineage>
        <taxon>Eukaryota</taxon>
        <taxon>Metazoa</taxon>
        <taxon>Ecdysozoa</taxon>
        <taxon>Arthropoda</taxon>
        <taxon>Crustacea</taxon>
        <taxon>Multicrustacea</taxon>
        <taxon>Malacostraca</taxon>
        <taxon>Eumalacostraca</taxon>
        <taxon>Eucarida</taxon>
        <taxon>Decapoda</taxon>
        <taxon>Pleocyemata</taxon>
        <taxon>Anomura</taxon>
        <taxon>Galatheoidea</taxon>
        <taxon>Porcellanidae</taxon>
        <taxon>Petrolisthes</taxon>
    </lineage>
</organism>
<feature type="region of interest" description="Disordered" evidence="1">
    <location>
        <begin position="267"/>
        <end position="286"/>
    </location>
</feature>
<protein>
    <submittedName>
        <fullName evidence="2">Uncharacterized protein</fullName>
    </submittedName>
</protein>
<name>A0AAE1P2V5_9EUCA</name>
<evidence type="ECO:0000313" key="2">
    <source>
        <dbReference type="EMBL" id="KAK4300688.1"/>
    </source>
</evidence>
<gene>
    <name evidence="2" type="ORF">Pmani_027119</name>
</gene>
<dbReference type="Proteomes" id="UP001292094">
    <property type="component" value="Unassembled WGS sequence"/>
</dbReference>